<keyword evidence="10" id="KW-1185">Reference proteome</keyword>
<keyword evidence="3" id="KW-0344">Guanine-nucleotide releasing factor</keyword>
<dbReference type="InterPro" id="IPR036028">
    <property type="entry name" value="SH3-like_dom_sf"/>
</dbReference>
<organism evidence="9 10">
    <name type="scientific">Candidula unifasciata</name>
    <dbReference type="NCBI Taxonomy" id="100452"/>
    <lineage>
        <taxon>Eukaryota</taxon>
        <taxon>Metazoa</taxon>
        <taxon>Spiralia</taxon>
        <taxon>Lophotrochozoa</taxon>
        <taxon>Mollusca</taxon>
        <taxon>Gastropoda</taxon>
        <taxon>Heterobranchia</taxon>
        <taxon>Euthyneura</taxon>
        <taxon>Panpulmonata</taxon>
        <taxon>Eupulmonata</taxon>
        <taxon>Stylommatophora</taxon>
        <taxon>Helicina</taxon>
        <taxon>Helicoidea</taxon>
        <taxon>Geomitridae</taxon>
        <taxon>Candidula</taxon>
    </lineage>
</organism>
<dbReference type="SMART" id="SM00325">
    <property type="entry name" value="RhoGEF"/>
    <property type="match status" value="1"/>
</dbReference>
<evidence type="ECO:0000259" key="8">
    <source>
        <dbReference type="PROSITE" id="PS50010"/>
    </source>
</evidence>
<dbReference type="PROSITE" id="PS00741">
    <property type="entry name" value="DH_1"/>
    <property type="match status" value="1"/>
</dbReference>
<dbReference type="GO" id="GO:0005737">
    <property type="term" value="C:cytoplasm"/>
    <property type="evidence" value="ECO:0007669"/>
    <property type="project" value="TreeGrafter"/>
</dbReference>
<evidence type="ECO:0000313" key="10">
    <source>
        <dbReference type="Proteomes" id="UP000678393"/>
    </source>
</evidence>
<dbReference type="PROSITE" id="PS50002">
    <property type="entry name" value="SH3"/>
    <property type="match status" value="1"/>
</dbReference>
<keyword evidence="1 4" id="KW-0728">SH3 domain</keyword>
<dbReference type="SMART" id="SM00233">
    <property type="entry name" value="PH"/>
    <property type="match status" value="1"/>
</dbReference>
<dbReference type="SUPFAM" id="SSF48065">
    <property type="entry name" value="DBL homology domain (DH-domain)"/>
    <property type="match status" value="1"/>
</dbReference>
<dbReference type="PANTHER" id="PTHR22826:SF211">
    <property type="entry name" value="LD43457P"/>
    <property type="match status" value="1"/>
</dbReference>
<dbReference type="Pfam" id="PF22697">
    <property type="entry name" value="SOS1_NGEF_PH"/>
    <property type="match status" value="1"/>
</dbReference>
<dbReference type="Pfam" id="PF00018">
    <property type="entry name" value="SH3_1"/>
    <property type="match status" value="1"/>
</dbReference>
<dbReference type="GO" id="GO:0005085">
    <property type="term" value="F:guanyl-nucleotide exchange factor activity"/>
    <property type="evidence" value="ECO:0007669"/>
    <property type="project" value="UniProtKB-KW"/>
</dbReference>
<evidence type="ECO:0000256" key="3">
    <source>
        <dbReference type="ARBA" id="ARBA00022658"/>
    </source>
</evidence>
<dbReference type="Gene3D" id="2.30.30.40">
    <property type="entry name" value="SH3 Domains"/>
    <property type="match status" value="1"/>
</dbReference>
<evidence type="ECO:0000313" key="9">
    <source>
        <dbReference type="EMBL" id="CAG5133868.1"/>
    </source>
</evidence>
<feature type="domain" description="PH" evidence="7">
    <location>
        <begin position="420"/>
        <end position="538"/>
    </location>
</feature>
<dbReference type="PROSITE" id="PS50003">
    <property type="entry name" value="PH_DOMAIN"/>
    <property type="match status" value="1"/>
</dbReference>
<dbReference type="InterPro" id="IPR011993">
    <property type="entry name" value="PH-like_dom_sf"/>
</dbReference>
<dbReference type="PANTHER" id="PTHR22826">
    <property type="entry name" value="RHO GUANINE EXCHANGE FACTOR-RELATED"/>
    <property type="match status" value="1"/>
</dbReference>
<proteinExistence type="predicted"/>
<protein>
    <recommendedName>
        <fullName evidence="11">Guanine nucleotide exchange factor DBS</fullName>
    </recommendedName>
</protein>
<evidence type="ECO:0008006" key="11">
    <source>
        <dbReference type="Google" id="ProtNLM"/>
    </source>
</evidence>
<feature type="compositionally biased region" description="Polar residues" evidence="5">
    <location>
        <begin position="159"/>
        <end position="173"/>
    </location>
</feature>
<feature type="compositionally biased region" description="Acidic residues" evidence="5">
    <location>
        <begin position="622"/>
        <end position="631"/>
    </location>
</feature>
<dbReference type="InterPro" id="IPR000219">
    <property type="entry name" value="DH_dom"/>
</dbReference>
<accession>A0A8S4A094</accession>
<dbReference type="InterPro" id="IPR001331">
    <property type="entry name" value="GDS_CDC24_CS"/>
</dbReference>
<dbReference type="AlphaFoldDB" id="A0A8S4A094"/>
<keyword evidence="2" id="KW-0597">Phosphoprotein</keyword>
<dbReference type="CDD" id="cd11856">
    <property type="entry name" value="SH3_p47phox_like"/>
    <property type="match status" value="1"/>
</dbReference>
<dbReference type="Pfam" id="PF00621">
    <property type="entry name" value="RhoGEF"/>
    <property type="match status" value="1"/>
</dbReference>
<dbReference type="PROSITE" id="PS50010">
    <property type="entry name" value="DH_2"/>
    <property type="match status" value="1"/>
</dbReference>
<dbReference type="EMBL" id="CAJHNH020006556">
    <property type="protein sequence ID" value="CAG5133868.1"/>
    <property type="molecule type" value="Genomic_DNA"/>
</dbReference>
<gene>
    <name evidence="9" type="ORF">CUNI_LOCUS19426</name>
</gene>
<evidence type="ECO:0000259" key="6">
    <source>
        <dbReference type="PROSITE" id="PS50002"/>
    </source>
</evidence>
<name>A0A8S4A094_9EUPU</name>
<feature type="domain" description="DH" evidence="8">
    <location>
        <begin position="226"/>
        <end position="408"/>
    </location>
</feature>
<feature type="region of interest" description="Disordered" evidence="5">
    <location>
        <begin position="104"/>
        <end position="178"/>
    </location>
</feature>
<dbReference type="Gene3D" id="1.20.900.10">
    <property type="entry name" value="Dbl homology (DH) domain"/>
    <property type="match status" value="1"/>
</dbReference>
<evidence type="ECO:0000259" key="7">
    <source>
        <dbReference type="PROSITE" id="PS50003"/>
    </source>
</evidence>
<evidence type="ECO:0000256" key="1">
    <source>
        <dbReference type="ARBA" id="ARBA00022443"/>
    </source>
</evidence>
<dbReference type="Proteomes" id="UP000678393">
    <property type="component" value="Unassembled WGS sequence"/>
</dbReference>
<dbReference type="InterPro" id="IPR001452">
    <property type="entry name" value="SH3_domain"/>
</dbReference>
<feature type="compositionally biased region" description="Basic and acidic residues" evidence="5">
    <location>
        <begin position="115"/>
        <end position="158"/>
    </location>
</feature>
<dbReference type="InterPro" id="IPR035899">
    <property type="entry name" value="DBL_dom_sf"/>
</dbReference>
<dbReference type="Gene3D" id="2.30.29.30">
    <property type="entry name" value="Pleckstrin-homology domain (PH domain)/Phosphotyrosine-binding domain (PTB)"/>
    <property type="match status" value="1"/>
</dbReference>
<dbReference type="SMART" id="SM00326">
    <property type="entry name" value="SH3"/>
    <property type="match status" value="1"/>
</dbReference>
<feature type="compositionally biased region" description="Polar residues" evidence="5">
    <location>
        <begin position="606"/>
        <end position="616"/>
    </location>
</feature>
<dbReference type="SUPFAM" id="SSF50044">
    <property type="entry name" value="SH3-domain"/>
    <property type="match status" value="1"/>
</dbReference>
<comment type="caution">
    <text evidence="9">The sequence shown here is derived from an EMBL/GenBank/DDBJ whole genome shotgun (WGS) entry which is preliminary data.</text>
</comment>
<dbReference type="CDD" id="cd00160">
    <property type="entry name" value="RhoGEF"/>
    <property type="match status" value="1"/>
</dbReference>
<evidence type="ECO:0000256" key="4">
    <source>
        <dbReference type="PROSITE-ProRule" id="PRU00192"/>
    </source>
</evidence>
<dbReference type="SUPFAM" id="SSF50729">
    <property type="entry name" value="PH domain-like"/>
    <property type="match status" value="1"/>
</dbReference>
<dbReference type="InterPro" id="IPR055251">
    <property type="entry name" value="SOS1_NGEF_PH"/>
</dbReference>
<feature type="domain" description="SH3" evidence="6">
    <location>
        <begin position="657"/>
        <end position="718"/>
    </location>
</feature>
<dbReference type="InterPro" id="IPR001849">
    <property type="entry name" value="PH_domain"/>
</dbReference>
<dbReference type="InterPro" id="IPR051336">
    <property type="entry name" value="RhoGEF_Guanine_NuclExch_SF"/>
</dbReference>
<feature type="region of interest" description="Disordered" evidence="5">
    <location>
        <begin position="601"/>
        <end position="647"/>
    </location>
</feature>
<reference evidence="9" key="1">
    <citation type="submission" date="2021-04" db="EMBL/GenBank/DDBJ databases">
        <authorList>
            <consortium name="Molecular Ecology Group"/>
        </authorList>
    </citation>
    <scope>NUCLEOTIDE SEQUENCE</scope>
</reference>
<evidence type="ECO:0000256" key="2">
    <source>
        <dbReference type="ARBA" id="ARBA00022553"/>
    </source>
</evidence>
<dbReference type="GO" id="GO:0035556">
    <property type="term" value="P:intracellular signal transduction"/>
    <property type="evidence" value="ECO:0007669"/>
    <property type="project" value="InterPro"/>
</dbReference>
<dbReference type="FunFam" id="2.30.29.30:FF:000078">
    <property type="entry name" value="Guanine nucleotide exchange factor DBS"/>
    <property type="match status" value="1"/>
</dbReference>
<dbReference type="OrthoDB" id="10004999at2759"/>
<sequence length="758" mass="86940">MPLSSFDVCIVWHHNALSGITRHCLASQGIVWHHKALSGIKRHCLASQGILPFMYLSLLMIEKKTSSKNSFRACHSLMVQQLLKKMEDVHKMCEKRMESLRQIVDPRSQANALHEQIEEGSKANKDFTDGSQRKKSEDDKKPTNLLEKSVRYRPDNHHQPSQQKSRSASSPTISRPFESASDFTASIPQQNHRSTSIGSSVITENHQSSLPLSSASLTEAEALLAMRKRVMNELTETEIAYVNELQQIIEEYYKKMDDRSMQMMIPPALLGKKHVLFGNLEDIYHFHKDVFLQELKDCRDCPSRVGKCFVNRKEEFQMYSIYCQNKPKSEALRMTVDDNNAFFKECQKSLGHKLPLGAYLLKPIQRITKYQLLLKEMLKFTSDNPEMTVALQEALDTMLSVLTFLNDSMHQVSITGYTENLSNLGLLLMHGSFRVWTEHKHERIRDLRLRPMQRHLFLYQRALLLCKKKDEQHGSNEHPCYTFKNKLNLSQVGLTEKIKSDQRKFELWLRGREEVYIIQAPDLQTKDVWVTEIKKVLKSQFDHIKGNPFLINPGHCRNSTISPGSKLTRLKLLFCCCHYSLDSWKTNDADRHSTVPSGMEMCSPLITPTSPPYQNTRGNLEEDREENEDNDGGWSSGEFSNSDEESYVQNIPTIEPSYKEHFVSLGDYFVVDPTELGLSEGDEVEVMRVGTNGWWYARHLRTDQEGWVPSTFLEPVSRAPSLYSSSDSLCVAGARSEMTRTSSSSYFRTNSPVPETTV</sequence>
<evidence type="ECO:0000256" key="5">
    <source>
        <dbReference type="SAM" id="MobiDB-lite"/>
    </source>
</evidence>